<feature type="transmembrane region" description="Helical" evidence="6">
    <location>
        <begin position="47"/>
        <end position="68"/>
    </location>
</feature>
<evidence type="ECO:0000313" key="8">
    <source>
        <dbReference type="EMBL" id="BBL80286.1"/>
    </source>
</evidence>
<dbReference type="Pfam" id="PF00892">
    <property type="entry name" value="EamA"/>
    <property type="match status" value="2"/>
</dbReference>
<evidence type="ECO:0000313" key="9">
    <source>
        <dbReference type="Proteomes" id="UP000318065"/>
    </source>
</evidence>
<dbReference type="PRINTS" id="PR00368">
    <property type="entry name" value="FADPNR"/>
</dbReference>
<evidence type="ECO:0000256" key="3">
    <source>
        <dbReference type="ARBA" id="ARBA00022692"/>
    </source>
</evidence>
<evidence type="ECO:0000259" key="7">
    <source>
        <dbReference type="Pfam" id="PF00892"/>
    </source>
</evidence>
<dbReference type="AlphaFoldDB" id="A0A510HJU1"/>
<organism evidence="8 9">
    <name type="scientific">Rubrobacter xylanophilus</name>
    <dbReference type="NCBI Taxonomy" id="49319"/>
    <lineage>
        <taxon>Bacteria</taxon>
        <taxon>Bacillati</taxon>
        <taxon>Actinomycetota</taxon>
        <taxon>Rubrobacteria</taxon>
        <taxon>Rubrobacterales</taxon>
        <taxon>Rubrobacteraceae</taxon>
        <taxon>Rubrobacter</taxon>
    </lineage>
</organism>
<comment type="similarity">
    <text evidence="2">Belongs to the EamA transporter family.</text>
</comment>
<feature type="transmembrane region" description="Helical" evidence="6">
    <location>
        <begin position="105"/>
        <end position="127"/>
    </location>
</feature>
<dbReference type="PANTHER" id="PTHR32322:SF2">
    <property type="entry name" value="EAMA DOMAIN-CONTAINING PROTEIN"/>
    <property type="match status" value="1"/>
</dbReference>
<evidence type="ECO:0000256" key="2">
    <source>
        <dbReference type="ARBA" id="ARBA00007362"/>
    </source>
</evidence>
<dbReference type="Proteomes" id="UP000318065">
    <property type="component" value="Chromosome"/>
</dbReference>
<feature type="transmembrane region" description="Helical" evidence="6">
    <location>
        <begin position="253"/>
        <end position="272"/>
    </location>
</feature>
<feature type="transmembrane region" description="Helical" evidence="6">
    <location>
        <begin position="134"/>
        <end position="155"/>
    </location>
</feature>
<accession>A0A510HJU1</accession>
<reference evidence="8" key="1">
    <citation type="journal article" date="2019" name="Microbiol. Resour. Announc.">
        <title>Complete Genome Sequence of Rubrobacter xylanophilus Strain AA3-22, Isolated from Arima Onsen in Japan.</title>
        <authorList>
            <person name="Tomariguchi N."/>
            <person name="Miyazaki K."/>
        </authorList>
    </citation>
    <scope>NUCLEOTIDE SEQUENCE [LARGE SCALE GENOMIC DNA]</scope>
    <source>
        <strain evidence="8">AA3-22</strain>
    </source>
</reference>
<dbReference type="InterPro" id="IPR050638">
    <property type="entry name" value="AA-Vitamin_Transporters"/>
</dbReference>
<keyword evidence="4 6" id="KW-1133">Transmembrane helix</keyword>
<feature type="transmembrane region" description="Helical" evidence="6">
    <location>
        <begin position="192"/>
        <end position="211"/>
    </location>
</feature>
<protein>
    <submittedName>
        <fullName evidence="8">Transporter</fullName>
    </submittedName>
</protein>
<evidence type="ECO:0000256" key="4">
    <source>
        <dbReference type="ARBA" id="ARBA00022989"/>
    </source>
</evidence>
<dbReference type="PRINTS" id="PR00411">
    <property type="entry name" value="PNDRDTASEI"/>
</dbReference>
<feature type="domain" description="EamA" evidence="7">
    <location>
        <begin position="20"/>
        <end position="151"/>
    </location>
</feature>
<keyword evidence="5 6" id="KW-0472">Membrane</keyword>
<feature type="transmembrane region" description="Helical" evidence="6">
    <location>
        <begin position="161"/>
        <end position="180"/>
    </location>
</feature>
<feature type="transmembrane region" description="Helical" evidence="6">
    <location>
        <begin position="223"/>
        <end position="241"/>
    </location>
</feature>
<evidence type="ECO:0000256" key="1">
    <source>
        <dbReference type="ARBA" id="ARBA00004141"/>
    </source>
</evidence>
<dbReference type="RefSeq" id="WP_233451790.1">
    <property type="nucleotide sequence ID" value="NZ_AP019791.1"/>
</dbReference>
<evidence type="ECO:0000256" key="5">
    <source>
        <dbReference type="ARBA" id="ARBA00023136"/>
    </source>
</evidence>
<comment type="subcellular location">
    <subcellularLocation>
        <location evidence="1">Membrane</location>
        <topology evidence="1">Multi-pass membrane protein</topology>
    </subcellularLocation>
</comment>
<dbReference type="EMBL" id="AP019791">
    <property type="protein sequence ID" value="BBL80286.1"/>
    <property type="molecule type" value="Genomic_DNA"/>
</dbReference>
<proteinExistence type="inferred from homology"/>
<dbReference type="GO" id="GO:0016020">
    <property type="term" value="C:membrane"/>
    <property type="evidence" value="ECO:0007669"/>
    <property type="project" value="UniProtKB-SubCell"/>
</dbReference>
<dbReference type="InterPro" id="IPR000620">
    <property type="entry name" value="EamA_dom"/>
</dbReference>
<dbReference type="Gene3D" id="1.10.3730.20">
    <property type="match status" value="1"/>
</dbReference>
<dbReference type="InterPro" id="IPR037185">
    <property type="entry name" value="EmrE-like"/>
</dbReference>
<keyword evidence="9" id="KW-1185">Reference proteome</keyword>
<evidence type="ECO:0000256" key="6">
    <source>
        <dbReference type="SAM" id="Phobius"/>
    </source>
</evidence>
<keyword evidence="3 6" id="KW-0812">Transmembrane</keyword>
<dbReference type="SUPFAM" id="SSF103481">
    <property type="entry name" value="Multidrug resistance efflux transporter EmrE"/>
    <property type="match status" value="2"/>
</dbReference>
<dbReference type="PANTHER" id="PTHR32322">
    <property type="entry name" value="INNER MEMBRANE TRANSPORTER"/>
    <property type="match status" value="1"/>
</dbReference>
<feature type="transmembrane region" description="Helical" evidence="6">
    <location>
        <begin position="80"/>
        <end position="99"/>
    </location>
</feature>
<feature type="domain" description="EamA" evidence="7">
    <location>
        <begin position="163"/>
        <end position="294"/>
    </location>
</feature>
<feature type="transmembrane region" description="Helical" evidence="6">
    <location>
        <begin position="278"/>
        <end position="296"/>
    </location>
</feature>
<gene>
    <name evidence="8" type="ORF">RxyAA322_21400</name>
</gene>
<feature type="transmembrane region" description="Helical" evidence="6">
    <location>
        <begin position="21"/>
        <end position="41"/>
    </location>
</feature>
<sequence>MVAFAAGPKPGAATPSGRTGGFLILAGAVLWGTTGTAQAFAPAGADPLSVGAVRIVVGGLALLAVAALRGELSGHRWPPLPVAVAACGIACYQPLFFAGVLQTGVALGTIVAIGSAPVAAGILGFVFRGERPGLRWAAATALAVTGCALLVGGGGNVSVEAGGVLLALGAGISYGVYATATKELLERLPYTAVMGVAFGFGALLLSPVLVLSPPDWLAEPRGMVVALELGLVATAAAYLLFARGLSAVPVSTAATLSLAEPLTAGLLGIVVLGERPGAVSLFGAALLLGGLALTAGRREGS</sequence>
<name>A0A510HJU1_9ACTN</name>